<dbReference type="EMBL" id="CP002583">
    <property type="protein sequence ID" value="ADZ92701.1"/>
    <property type="molecule type" value="Genomic_DNA"/>
</dbReference>
<evidence type="ECO:0000313" key="1">
    <source>
        <dbReference type="EMBL" id="ADZ92701.1"/>
    </source>
</evidence>
<protein>
    <submittedName>
        <fullName evidence="1">Uncharacterized protein</fullName>
    </submittedName>
</protein>
<dbReference type="KEGG" id="mme:Marme_3485"/>
<keyword evidence="2" id="KW-1185">Reference proteome</keyword>
<gene>
    <name evidence="1" type="ordered locus">Marme_3485</name>
</gene>
<dbReference type="HOGENOM" id="CLU_2451104_0_0_6"/>
<dbReference type="AlphaFoldDB" id="F2JTT1"/>
<organism evidence="1 2">
    <name type="scientific">Marinomonas mediterranea (strain ATCC 700492 / JCM 21426 / NBRC 103028 / MMB-1)</name>
    <dbReference type="NCBI Taxonomy" id="717774"/>
    <lineage>
        <taxon>Bacteria</taxon>
        <taxon>Pseudomonadati</taxon>
        <taxon>Pseudomonadota</taxon>
        <taxon>Gammaproteobacteria</taxon>
        <taxon>Oceanospirillales</taxon>
        <taxon>Oceanospirillaceae</taxon>
        <taxon>Marinomonas</taxon>
    </lineage>
</organism>
<evidence type="ECO:0000313" key="2">
    <source>
        <dbReference type="Proteomes" id="UP000001062"/>
    </source>
</evidence>
<sequence>MLVPPSSSSIHTSNSTFPLGNIVSTESSRSISVLPLDLDISITKSIYLIRVGTVSKDRKCPNNEYGSSTIQSGHITLLVFKTIFRAAMQ</sequence>
<dbReference type="Proteomes" id="UP000001062">
    <property type="component" value="Chromosome"/>
</dbReference>
<name>F2JTT1_MARM1</name>
<accession>F2JTT1</accession>
<proteinExistence type="predicted"/>
<reference evidence="1 2" key="1">
    <citation type="journal article" date="2012" name="Stand. Genomic Sci.">
        <title>Complete genome sequence of the melanogenic marine bacterium Marinomonas mediterranea type strain (MMB-1(T)).</title>
        <authorList>
            <person name="Lucas-Elio P."/>
            <person name="Goodwin L."/>
            <person name="Woyke T."/>
            <person name="Pitluck S."/>
            <person name="Nolan M."/>
            <person name="Kyrpides N.C."/>
            <person name="Detter J.C."/>
            <person name="Copeland A."/>
            <person name="Teshima H."/>
            <person name="Bruce D."/>
            <person name="Detter C."/>
            <person name="Tapia R."/>
            <person name="Han S."/>
            <person name="Land M.L."/>
            <person name="Ivanova N."/>
            <person name="Mikhailova N."/>
            <person name="Johnston A.W."/>
            <person name="Sanchez-Amat A."/>
        </authorList>
    </citation>
    <scope>NUCLEOTIDE SEQUENCE [LARGE SCALE GENOMIC DNA]</scope>
    <source>
        <strain evidence="2">ATCC 700492 / JCM 21426 / NBRC 103028 / MMB-1</strain>
    </source>
</reference>